<accession>A0A151GGL7</accession>
<feature type="region of interest" description="Disordered" evidence="1">
    <location>
        <begin position="69"/>
        <end position="90"/>
    </location>
</feature>
<proteinExistence type="predicted"/>
<dbReference type="GeneID" id="63720863"/>
<dbReference type="Proteomes" id="UP000076580">
    <property type="component" value="Chromosome 03"/>
</dbReference>
<evidence type="ECO:0000256" key="1">
    <source>
        <dbReference type="SAM" id="MobiDB-lite"/>
    </source>
</evidence>
<protein>
    <submittedName>
        <fullName evidence="2">Uncharacterized protein</fullName>
    </submittedName>
</protein>
<name>A0A151GGL7_DRECN</name>
<gene>
    <name evidence="2" type="ORF">DCS_08220</name>
</gene>
<reference evidence="2 3" key="1">
    <citation type="journal article" date="2016" name="Sci. Rep.">
        <title>Insights into Adaptations to a Near-Obligate Nematode Endoparasitic Lifestyle from the Finished Genome of Drechmeria coniospora.</title>
        <authorList>
            <person name="Zhang L."/>
            <person name="Zhou Z."/>
            <person name="Guo Q."/>
            <person name="Fokkens L."/>
            <person name="Miskei M."/>
            <person name="Pocsi I."/>
            <person name="Zhang W."/>
            <person name="Chen M."/>
            <person name="Wang L."/>
            <person name="Sun Y."/>
            <person name="Donzelli B.G."/>
            <person name="Gibson D.M."/>
            <person name="Nelson D.R."/>
            <person name="Luo J.G."/>
            <person name="Rep M."/>
            <person name="Liu H."/>
            <person name="Yang S."/>
            <person name="Wang J."/>
            <person name="Krasnoff S.B."/>
            <person name="Xu Y."/>
            <person name="Molnar I."/>
            <person name="Lin M."/>
        </authorList>
    </citation>
    <scope>NUCLEOTIDE SEQUENCE [LARGE SCALE GENOMIC DNA]</scope>
    <source>
        <strain evidence="2 3">ARSEF 6962</strain>
    </source>
</reference>
<dbReference type="EMBL" id="LAYC01000003">
    <property type="protein sequence ID" value="KYK56250.1"/>
    <property type="molecule type" value="Genomic_DNA"/>
</dbReference>
<dbReference type="InParanoid" id="A0A151GGL7"/>
<evidence type="ECO:0000313" key="2">
    <source>
        <dbReference type="EMBL" id="KYK56250.1"/>
    </source>
</evidence>
<evidence type="ECO:0000313" key="3">
    <source>
        <dbReference type="Proteomes" id="UP000076580"/>
    </source>
</evidence>
<dbReference type="RefSeq" id="XP_040655602.1">
    <property type="nucleotide sequence ID" value="XM_040805498.1"/>
</dbReference>
<feature type="compositionally biased region" description="Polar residues" evidence="1">
    <location>
        <begin position="81"/>
        <end position="90"/>
    </location>
</feature>
<sequence>MRIQRGKHRQWPLRLSTVPDNLWWRKSVKRAECLQGEIGGLLELSPMIEEHMATEESVTDDLAICLLPSRATREEHESDTDQSSRQSPMV</sequence>
<comment type="caution">
    <text evidence="2">The sequence shown here is derived from an EMBL/GenBank/DDBJ whole genome shotgun (WGS) entry which is preliminary data.</text>
</comment>
<dbReference type="AlphaFoldDB" id="A0A151GGL7"/>
<organism evidence="2 3">
    <name type="scientific">Drechmeria coniospora</name>
    <name type="common">Nematophagous fungus</name>
    <name type="synonym">Meria coniospora</name>
    <dbReference type="NCBI Taxonomy" id="98403"/>
    <lineage>
        <taxon>Eukaryota</taxon>
        <taxon>Fungi</taxon>
        <taxon>Dikarya</taxon>
        <taxon>Ascomycota</taxon>
        <taxon>Pezizomycotina</taxon>
        <taxon>Sordariomycetes</taxon>
        <taxon>Hypocreomycetidae</taxon>
        <taxon>Hypocreales</taxon>
        <taxon>Ophiocordycipitaceae</taxon>
        <taxon>Drechmeria</taxon>
    </lineage>
</organism>
<keyword evidence="3" id="KW-1185">Reference proteome</keyword>